<evidence type="ECO:0000256" key="1">
    <source>
        <dbReference type="ARBA" id="ARBA00022676"/>
    </source>
</evidence>
<organism evidence="5 6">
    <name type="scientific">Coprococcus intestinihominis</name>
    <dbReference type="NCBI Taxonomy" id="3133154"/>
    <lineage>
        <taxon>Bacteria</taxon>
        <taxon>Bacillati</taxon>
        <taxon>Bacillota</taxon>
        <taxon>Clostridia</taxon>
        <taxon>Lachnospirales</taxon>
        <taxon>Lachnospiraceae</taxon>
        <taxon>Coprococcus</taxon>
    </lineage>
</organism>
<dbReference type="EMBL" id="JBBMEK010000190">
    <property type="protein sequence ID" value="MEQ2366008.1"/>
    <property type="molecule type" value="Genomic_DNA"/>
</dbReference>
<keyword evidence="2" id="KW-0808">Transferase</keyword>
<evidence type="ECO:0000256" key="2">
    <source>
        <dbReference type="ARBA" id="ARBA00022679"/>
    </source>
</evidence>
<dbReference type="RefSeq" id="WP_349085657.1">
    <property type="nucleotide sequence ID" value="NZ_JBBMEK010000190.1"/>
</dbReference>
<keyword evidence="6" id="KW-1185">Reference proteome</keyword>
<evidence type="ECO:0000313" key="6">
    <source>
        <dbReference type="Proteomes" id="UP001469749"/>
    </source>
</evidence>
<dbReference type="InterPro" id="IPR000312">
    <property type="entry name" value="Glycosyl_Trfase_fam3"/>
</dbReference>
<keyword evidence="3" id="KW-0315">Glutamine amidotransferase</keyword>
<dbReference type="PANTHER" id="PTHR43418:SF4">
    <property type="entry name" value="MULTIFUNCTIONAL TRYPTOPHAN BIOSYNTHESIS PROTEIN"/>
    <property type="match status" value="1"/>
</dbReference>
<dbReference type="InterPro" id="IPR050472">
    <property type="entry name" value="Anth_synth/Amidotransfase"/>
</dbReference>
<dbReference type="InterPro" id="IPR035902">
    <property type="entry name" value="Nuc_phospho_transferase"/>
</dbReference>
<reference evidence="5 6" key="1">
    <citation type="submission" date="2024-03" db="EMBL/GenBank/DDBJ databases">
        <title>Human intestinal bacterial collection.</title>
        <authorList>
            <person name="Pauvert C."/>
            <person name="Hitch T.C.A."/>
            <person name="Clavel T."/>
        </authorList>
    </citation>
    <scope>NUCLEOTIDE SEQUENCE [LARGE SCALE GENOMIC DNA]</scope>
    <source>
        <strain evidence="5 6">CLA-AA-H190</strain>
    </source>
</reference>
<dbReference type="InterPro" id="IPR029062">
    <property type="entry name" value="Class_I_gatase-like"/>
</dbReference>
<dbReference type="Proteomes" id="UP001469749">
    <property type="component" value="Unassembled WGS sequence"/>
</dbReference>
<proteinExistence type="predicted"/>
<feature type="domain" description="Glycosyl transferase family 3" evidence="4">
    <location>
        <begin position="62"/>
        <end position="138"/>
    </location>
</feature>
<dbReference type="Gene3D" id="3.40.1030.10">
    <property type="entry name" value="Nucleoside phosphorylase/phosphoribosyltransferase catalytic domain"/>
    <property type="match status" value="1"/>
</dbReference>
<accession>A0ABV1B6E6</accession>
<dbReference type="PRINTS" id="PR00097">
    <property type="entry name" value="ANTSNTHASEII"/>
</dbReference>
<gene>
    <name evidence="5" type="ORF">WMO25_13090</name>
</gene>
<name>A0ABV1B6E6_9FIRM</name>
<evidence type="ECO:0000259" key="4">
    <source>
        <dbReference type="Pfam" id="PF00591"/>
    </source>
</evidence>
<evidence type="ECO:0000313" key="5">
    <source>
        <dbReference type="EMBL" id="MEQ2366008.1"/>
    </source>
</evidence>
<dbReference type="SUPFAM" id="SSF52418">
    <property type="entry name" value="Nucleoside phosphorylase/phosphoribosyltransferase catalytic domain"/>
    <property type="match status" value="1"/>
</dbReference>
<dbReference type="SUPFAM" id="SSF52317">
    <property type="entry name" value="Class I glutamine amidotransferase-like"/>
    <property type="match status" value="1"/>
</dbReference>
<protein>
    <recommendedName>
        <fullName evidence="4">Glycosyl transferase family 3 domain-containing protein</fullName>
    </recommendedName>
</protein>
<dbReference type="PANTHER" id="PTHR43418">
    <property type="entry name" value="MULTIFUNCTIONAL TRYPTOPHAN BIOSYNTHESIS PROTEIN-RELATED"/>
    <property type="match status" value="1"/>
</dbReference>
<comment type="caution">
    <text evidence="5">The sequence shown here is derived from an EMBL/GenBank/DDBJ whole genome shotgun (WGS) entry which is preliminary data.</text>
</comment>
<sequence length="150" mass="16510">MILLIDNYDSFSYNLYQLVGSIDPDIRVERNDTLNIDDIRQLKPSHIILSPGPGRPADAGICEDVSMSAPTTVCEINNGNYRSYVIQPEDFGLKRCTKDELVGGTAEENAVITKGILSGQIQGAKRDAVCMNAGAAMKKLEEFVEFPNKR</sequence>
<keyword evidence="1" id="KW-0328">Glycosyltransferase</keyword>
<evidence type="ECO:0000256" key="3">
    <source>
        <dbReference type="ARBA" id="ARBA00022962"/>
    </source>
</evidence>
<dbReference type="Pfam" id="PF00591">
    <property type="entry name" value="Glycos_transf_3"/>
    <property type="match status" value="1"/>
</dbReference>